<feature type="transmembrane region" description="Helical" evidence="2">
    <location>
        <begin position="74"/>
        <end position="97"/>
    </location>
</feature>
<evidence type="ECO:0008006" key="5">
    <source>
        <dbReference type="Google" id="ProtNLM"/>
    </source>
</evidence>
<protein>
    <recommendedName>
        <fullName evidence="5">Integral membrane protein</fullName>
    </recommendedName>
</protein>
<proteinExistence type="predicted"/>
<feature type="transmembrane region" description="Helical" evidence="2">
    <location>
        <begin position="117"/>
        <end position="135"/>
    </location>
</feature>
<evidence type="ECO:0000256" key="1">
    <source>
        <dbReference type="SAM" id="MobiDB-lite"/>
    </source>
</evidence>
<dbReference type="Proteomes" id="UP001250858">
    <property type="component" value="Chromosome"/>
</dbReference>
<sequence length="166" mass="17666">MSGNGKPGMATSRAVATVVLRVAAAGLTAAMAGIHLHLWASGYRDLDTIGALFLFNGVAGFVLAVALLVTPTRWLGVVAAVTALFTAGTLGALFLSLTTGLFGFEESPDAELVRPTLGVETAGVIVLTTLAVATLSHHHHLPRLPHVHHLPDTQHQHQRRHQRRRR</sequence>
<keyword evidence="2" id="KW-0472">Membrane</keyword>
<keyword evidence="4" id="KW-1185">Reference proteome</keyword>
<evidence type="ECO:0000256" key="2">
    <source>
        <dbReference type="SAM" id="Phobius"/>
    </source>
</evidence>
<accession>A0ABY9RYY3</accession>
<evidence type="ECO:0000313" key="3">
    <source>
        <dbReference type="EMBL" id="WMX47381.1"/>
    </source>
</evidence>
<name>A0ABY9RYY3_9ACTN</name>
<gene>
    <name evidence="3" type="ORF">RGF97_24685</name>
</gene>
<feature type="transmembrane region" description="Helical" evidence="2">
    <location>
        <begin position="48"/>
        <end position="69"/>
    </location>
</feature>
<feature type="region of interest" description="Disordered" evidence="1">
    <location>
        <begin position="144"/>
        <end position="166"/>
    </location>
</feature>
<dbReference type="EMBL" id="CP133762">
    <property type="protein sequence ID" value="WMX47381.1"/>
    <property type="molecule type" value="Genomic_DNA"/>
</dbReference>
<reference evidence="3 4" key="1">
    <citation type="submission" date="2023-09" db="EMBL/GenBank/DDBJ databases">
        <title>Complete genome of Streptomyces roseicoloratus T14.</title>
        <authorList>
            <person name="Bashizi T."/>
            <person name="Kim M.-J."/>
            <person name="Lee G."/>
            <person name="Tagele S.B."/>
            <person name="Shin J.-H."/>
        </authorList>
    </citation>
    <scope>NUCLEOTIDE SEQUENCE [LARGE SCALE GENOMIC DNA]</scope>
    <source>
        <strain evidence="3 4">T14</strain>
    </source>
</reference>
<keyword evidence="2" id="KW-0812">Transmembrane</keyword>
<feature type="compositionally biased region" description="Basic residues" evidence="1">
    <location>
        <begin position="156"/>
        <end position="166"/>
    </location>
</feature>
<keyword evidence="2" id="KW-1133">Transmembrane helix</keyword>
<evidence type="ECO:0000313" key="4">
    <source>
        <dbReference type="Proteomes" id="UP001250858"/>
    </source>
</evidence>
<dbReference type="RefSeq" id="WP_309549443.1">
    <property type="nucleotide sequence ID" value="NZ_CP133762.1"/>
</dbReference>
<organism evidence="3 4">
    <name type="scientific">Streptomyces roseicoloratus</name>
    <dbReference type="NCBI Taxonomy" id="2508722"/>
    <lineage>
        <taxon>Bacteria</taxon>
        <taxon>Bacillati</taxon>
        <taxon>Actinomycetota</taxon>
        <taxon>Actinomycetes</taxon>
        <taxon>Kitasatosporales</taxon>
        <taxon>Streptomycetaceae</taxon>
        <taxon>Streptomyces</taxon>
    </lineage>
</organism>